<feature type="transmembrane region" description="Helical" evidence="1">
    <location>
        <begin position="289"/>
        <end position="311"/>
    </location>
</feature>
<feature type="transmembrane region" description="Helical" evidence="1">
    <location>
        <begin position="110"/>
        <end position="135"/>
    </location>
</feature>
<dbReference type="PANTHER" id="PTHR23028">
    <property type="entry name" value="ACETYLTRANSFERASE"/>
    <property type="match status" value="1"/>
</dbReference>
<keyword evidence="3" id="KW-0808">Transferase</keyword>
<dbReference type="RefSeq" id="WP_353064853.1">
    <property type="nucleotide sequence ID" value="NZ_CP132942.1"/>
</dbReference>
<dbReference type="PANTHER" id="PTHR23028:SF131">
    <property type="entry name" value="BLR2367 PROTEIN"/>
    <property type="match status" value="1"/>
</dbReference>
<feature type="transmembrane region" description="Helical" evidence="1">
    <location>
        <begin position="212"/>
        <end position="228"/>
    </location>
</feature>
<dbReference type="KEGG" id="tpsc:RBB77_03705"/>
<dbReference type="GO" id="GO:0016020">
    <property type="term" value="C:membrane"/>
    <property type="evidence" value="ECO:0007669"/>
    <property type="project" value="TreeGrafter"/>
</dbReference>
<proteinExistence type="predicted"/>
<keyword evidence="3" id="KW-0012">Acyltransferase</keyword>
<feature type="domain" description="Acyltransferase 3" evidence="2">
    <location>
        <begin position="6"/>
        <end position="308"/>
    </location>
</feature>
<keyword evidence="1" id="KW-0812">Transmembrane</keyword>
<feature type="transmembrane region" description="Helical" evidence="1">
    <location>
        <begin position="179"/>
        <end position="200"/>
    </location>
</feature>
<evidence type="ECO:0000256" key="1">
    <source>
        <dbReference type="SAM" id="Phobius"/>
    </source>
</evidence>
<dbReference type="AlphaFoldDB" id="A0AAU7ZSU6"/>
<organism evidence="3">
    <name type="scientific">Tunturiibacter psychrotolerans</name>
    <dbReference type="NCBI Taxonomy" id="3069686"/>
    <lineage>
        <taxon>Bacteria</taxon>
        <taxon>Pseudomonadati</taxon>
        <taxon>Acidobacteriota</taxon>
        <taxon>Terriglobia</taxon>
        <taxon>Terriglobales</taxon>
        <taxon>Acidobacteriaceae</taxon>
        <taxon>Tunturiibacter</taxon>
    </lineage>
</organism>
<reference evidence="3" key="1">
    <citation type="submission" date="2023-08" db="EMBL/GenBank/DDBJ databases">
        <authorList>
            <person name="Messyasz A."/>
            <person name="Mannisto M.K."/>
            <person name="Kerkhof L.J."/>
            <person name="Haggblom M."/>
        </authorList>
    </citation>
    <scope>NUCLEOTIDE SEQUENCE</scope>
    <source>
        <strain evidence="3">X5P6</strain>
    </source>
</reference>
<keyword evidence="1" id="KW-0472">Membrane</keyword>
<dbReference type="InterPro" id="IPR002656">
    <property type="entry name" value="Acyl_transf_3_dom"/>
</dbReference>
<dbReference type="EC" id="2.3.-.-" evidence="3"/>
<feature type="transmembrane region" description="Helical" evidence="1">
    <location>
        <begin position="142"/>
        <end position="167"/>
    </location>
</feature>
<evidence type="ECO:0000259" key="2">
    <source>
        <dbReference type="Pfam" id="PF01757"/>
    </source>
</evidence>
<dbReference type="GO" id="GO:0000271">
    <property type="term" value="P:polysaccharide biosynthetic process"/>
    <property type="evidence" value="ECO:0007669"/>
    <property type="project" value="TreeGrafter"/>
</dbReference>
<reference evidence="3" key="2">
    <citation type="journal article" date="2024" name="Environ. Microbiol.">
        <title>Genome analysis and description of Tunturibacter gen. nov. expands the diversity of Terriglobia in tundra soils.</title>
        <authorList>
            <person name="Messyasz A."/>
            <person name="Mannisto M.K."/>
            <person name="Kerkhof L.J."/>
            <person name="Haggblom M.M."/>
        </authorList>
    </citation>
    <scope>NUCLEOTIDE SEQUENCE</scope>
    <source>
        <strain evidence="3">X5P6</strain>
    </source>
</reference>
<dbReference type="GO" id="GO:0016747">
    <property type="term" value="F:acyltransferase activity, transferring groups other than amino-acyl groups"/>
    <property type="evidence" value="ECO:0007669"/>
    <property type="project" value="InterPro"/>
</dbReference>
<dbReference type="EMBL" id="CP132942">
    <property type="protein sequence ID" value="XCB34010.1"/>
    <property type="molecule type" value="Genomic_DNA"/>
</dbReference>
<sequence length="335" mass="36773">MSNYRGIQALRGVAACMVVVTHALQLRNKNFGGPLWENGGAGVDIFFVVSGFVMAIGRQKSASEFIKRRLFRIVPLYWLFTGIMLVKLFIIGLQPSIEVYAEHVKTPLSYIAASLLFIPYRNSLGIVLPILVVGWTLSFEMFFYLLMAAGIALQVSMPMFLSTVLISLSAGSIFRNDNWPAITVLLNPILLEFLAGYLLGLAVKRGLTINRVLSATLGIIGFAGIFAFSSRLEWGVCAFLIVQAAIPLEGFPKLVLDLGDSSYSLYLSHMLTLSILARVIIRVGIRPSVLAYITLQLVASAAVALAVYRFVEFPMKEASSPSTRPLPEIRWTAST</sequence>
<feature type="transmembrane region" description="Helical" evidence="1">
    <location>
        <begin position="39"/>
        <end position="58"/>
    </location>
</feature>
<dbReference type="InterPro" id="IPR050879">
    <property type="entry name" value="Acyltransferase_3"/>
</dbReference>
<feature type="transmembrane region" description="Helical" evidence="1">
    <location>
        <begin position="70"/>
        <end position="90"/>
    </location>
</feature>
<gene>
    <name evidence="3" type="ORF">RBB77_03705</name>
</gene>
<protein>
    <submittedName>
        <fullName evidence="3">Acyltransferase</fullName>
        <ecNumber evidence="3">2.3.-.-</ecNumber>
    </submittedName>
</protein>
<dbReference type="Pfam" id="PF01757">
    <property type="entry name" value="Acyl_transf_3"/>
    <property type="match status" value="1"/>
</dbReference>
<keyword evidence="1" id="KW-1133">Transmembrane helix</keyword>
<name>A0AAU7ZSU6_9BACT</name>
<accession>A0AAU7ZSU6</accession>
<evidence type="ECO:0000313" key="3">
    <source>
        <dbReference type="EMBL" id="XCB34010.1"/>
    </source>
</evidence>
<feature type="transmembrane region" description="Helical" evidence="1">
    <location>
        <begin position="263"/>
        <end position="283"/>
    </location>
</feature>